<dbReference type="AlphaFoldDB" id="A0A7T8JV03"/>
<dbReference type="Proteomes" id="UP000595437">
    <property type="component" value="Chromosome 18"/>
</dbReference>
<evidence type="ECO:0000313" key="1">
    <source>
        <dbReference type="EMBL" id="QQP35141.1"/>
    </source>
</evidence>
<reference evidence="2" key="1">
    <citation type="submission" date="2021-01" db="EMBL/GenBank/DDBJ databases">
        <title>Caligus Genome Assembly.</title>
        <authorList>
            <person name="Gallardo-Escarate C."/>
        </authorList>
    </citation>
    <scope>NUCLEOTIDE SEQUENCE [LARGE SCALE GENOMIC DNA]</scope>
</reference>
<gene>
    <name evidence="1" type="ORF">FKW44_023286</name>
</gene>
<evidence type="ECO:0000313" key="2">
    <source>
        <dbReference type="Proteomes" id="UP000595437"/>
    </source>
</evidence>
<accession>A0A7T8JV03</accession>
<name>A0A7T8JV03_CALRO</name>
<keyword evidence="2" id="KW-1185">Reference proteome</keyword>
<dbReference type="EMBL" id="CP045907">
    <property type="protein sequence ID" value="QQP35141.1"/>
    <property type="molecule type" value="Genomic_DNA"/>
</dbReference>
<organism evidence="1 2">
    <name type="scientific">Caligus rogercresseyi</name>
    <name type="common">Sea louse</name>
    <dbReference type="NCBI Taxonomy" id="217165"/>
    <lineage>
        <taxon>Eukaryota</taxon>
        <taxon>Metazoa</taxon>
        <taxon>Ecdysozoa</taxon>
        <taxon>Arthropoda</taxon>
        <taxon>Crustacea</taxon>
        <taxon>Multicrustacea</taxon>
        <taxon>Hexanauplia</taxon>
        <taxon>Copepoda</taxon>
        <taxon>Siphonostomatoida</taxon>
        <taxon>Caligidae</taxon>
        <taxon>Caligus</taxon>
    </lineage>
</organism>
<sequence length="56" mass="5998">MGEDFTADFNTSLARLQGFGLGKSSRRTYSLSTLGGRKEFSRGSVDDAANAGFFKA</sequence>
<protein>
    <submittedName>
        <fullName evidence="1">Uncharacterized protein</fullName>
    </submittedName>
</protein>
<proteinExistence type="predicted"/>